<comment type="function">
    <text evidence="2 7">Hydrolysis of 6-phosphogluconolactone to 6-phosphogluconate.</text>
</comment>
<evidence type="ECO:0000256" key="4">
    <source>
        <dbReference type="ARBA" id="ARBA00010662"/>
    </source>
</evidence>
<dbReference type="InterPro" id="IPR039104">
    <property type="entry name" value="6PGL"/>
</dbReference>
<dbReference type="NCBIfam" id="TIGR01198">
    <property type="entry name" value="pgl"/>
    <property type="match status" value="1"/>
</dbReference>
<dbReference type="SUPFAM" id="SSF100950">
    <property type="entry name" value="NagB/RpiA/CoA transferase-like"/>
    <property type="match status" value="1"/>
</dbReference>
<dbReference type="GO" id="GO:0006098">
    <property type="term" value="P:pentose-phosphate shunt"/>
    <property type="evidence" value="ECO:0007669"/>
    <property type="project" value="InterPro"/>
</dbReference>
<evidence type="ECO:0000256" key="3">
    <source>
        <dbReference type="ARBA" id="ARBA00004961"/>
    </source>
</evidence>
<dbReference type="EMBL" id="JADUOV010000006">
    <property type="protein sequence ID" value="MBH1790274.1"/>
    <property type="molecule type" value="Genomic_DNA"/>
</dbReference>
<dbReference type="GO" id="GO:0005975">
    <property type="term" value="P:carbohydrate metabolic process"/>
    <property type="evidence" value="ECO:0007669"/>
    <property type="project" value="UniProtKB-UniRule"/>
</dbReference>
<dbReference type="EC" id="3.1.1.31" evidence="5 7"/>
<dbReference type="InterPro" id="IPR037171">
    <property type="entry name" value="NagB/RpiA_transferase-like"/>
</dbReference>
<dbReference type="PANTHER" id="PTHR11054">
    <property type="entry name" value="6-PHOSPHOGLUCONOLACTONASE"/>
    <property type="match status" value="1"/>
</dbReference>
<dbReference type="CDD" id="cd01400">
    <property type="entry name" value="6PGL"/>
    <property type="match status" value="1"/>
</dbReference>
<comment type="pathway">
    <text evidence="3 7">Carbohydrate degradation; pentose phosphate pathway; D-ribulose 5-phosphate from D-glucose 6-phosphate (oxidative stage): step 2/3.</text>
</comment>
<dbReference type="Pfam" id="PF01182">
    <property type="entry name" value="Glucosamine_iso"/>
    <property type="match status" value="1"/>
</dbReference>
<dbReference type="RefSeq" id="WP_032958606.1">
    <property type="nucleotide sequence ID" value="NZ_JANKBX010000021.1"/>
</dbReference>
<proteinExistence type="inferred from homology"/>
<dbReference type="InterPro" id="IPR006148">
    <property type="entry name" value="Glc/Gal-6P_isomerase"/>
</dbReference>
<name>A0AA40Y3P2_STEMA</name>
<protein>
    <recommendedName>
        <fullName evidence="6 7">6-phosphogluconolactonase</fullName>
        <shortName evidence="7">6PGL</shortName>
        <ecNumber evidence="5 7">3.1.1.31</ecNumber>
    </recommendedName>
</protein>
<evidence type="ECO:0000313" key="10">
    <source>
        <dbReference type="Proteomes" id="UP000634179"/>
    </source>
</evidence>
<organism evidence="9 10">
    <name type="scientific">Stenotrophomonas maltophilia</name>
    <name type="common">Pseudomonas maltophilia</name>
    <name type="synonym">Xanthomonas maltophilia</name>
    <dbReference type="NCBI Taxonomy" id="40324"/>
    <lineage>
        <taxon>Bacteria</taxon>
        <taxon>Pseudomonadati</taxon>
        <taxon>Pseudomonadota</taxon>
        <taxon>Gammaproteobacteria</taxon>
        <taxon>Lysobacterales</taxon>
        <taxon>Lysobacteraceae</taxon>
        <taxon>Stenotrophomonas</taxon>
        <taxon>Stenotrophomonas maltophilia group</taxon>
    </lineage>
</organism>
<gene>
    <name evidence="7 9" type="primary">pgl</name>
    <name evidence="9" type="ORF">I5V89_10360</name>
</gene>
<evidence type="ECO:0000256" key="7">
    <source>
        <dbReference type="RuleBase" id="RU365095"/>
    </source>
</evidence>
<evidence type="ECO:0000259" key="8">
    <source>
        <dbReference type="Pfam" id="PF01182"/>
    </source>
</evidence>
<evidence type="ECO:0000313" key="9">
    <source>
        <dbReference type="EMBL" id="MBH1790274.1"/>
    </source>
</evidence>
<evidence type="ECO:0000256" key="5">
    <source>
        <dbReference type="ARBA" id="ARBA00013198"/>
    </source>
</evidence>
<accession>A0AA40Y3P2</accession>
<comment type="caution">
    <text evidence="9">The sequence shown here is derived from an EMBL/GenBank/DDBJ whole genome shotgun (WGS) entry which is preliminary data.</text>
</comment>
<dbReference type="PANTHER" id="PTHR11054:SF0">
    <property type="entry name" value="6-PHOSPHOGLUCONOLACTONASE"/>
    <property type="match status" value="1"/>
</dbReference>
<dbReference type="Proteomes" id="UP000634179">
    <property type="component" value="Unassembled WGS sequence"/>
</dbReference>
<dbReference type="Gene3D" id="3.40.50.1360">
    <property type="match status" value="1"/>
</dbReference>
<dbReference type="GeneID" id="93744426"/>
<reference evidence="9" key="1">
    <citation type="submission" date="2020-11" db="EMBL/GenBank/DDBJ databases">
        <title>Enhanced detection system for hospital associated transmission using whole genome sequencing surveillance.</title>
        <authorList>
            <person name="Harrison L.H."/>
            <person name="Van Tyne D."/>
            <person name="Marsh J.W."/>
            <person name="Griffith M.P."/>
            <person name="Snyder D.J."/>
            <person name="Cooper V.S."/>
            <person name="Mustapha M."/>
        </authorList>
    </citation>
    <scope>NUCLEOTIDE SEQUENCE</scope>
    <source>
        <strain evidence="9">STEN00053</strain>
    </source>
</reference>
<sequence>MSPTTFHDDRIEFINHGDADGWIEAVAAEMAHTLNHDINEVGRARILLSGGTTPAPVYQALAELDVHWDRVEVSLADERWLSPQDRDSNAWLVRQHLLKRAEGAHFDPLVRIGKPLPECVYTANLQAQHSQPPSLVALGMGNDGHTASLFPGSKDLARALESTLPYAALDATGCPGANQWPLRITLTPHGLRQCRQRLLLLRGKQKLQVLRQALDSNDAQQYPILNAINLEGARLRVHWAD</sequence>
<comment type="similarity">
    <text evidence="4 7">Belongs to the glucosamine/galactosamine-6-phosphate isomerase family. 6-phosphogluconolactonase subfamily.</text>
</comment>
<comment type="catalytic activity">
    <reaction evidence="1 7">
        <text>6-phospho-D-glucono-1,5-lactone + H2O = 6-phospho-D-gluconate + H(+)</text>
        <dbReference type="Rhea" id="RHEA:12556"/>
        <dbReference type="ChEBI" id="CHEBI:15377"/>
        <dbReference type="ChEBI" id="CHEBI:15378"/>
        <dbReference type="ChEBI" id="CHEBI:57955"/>
        <dbReference type="ChEBI" id="CHEBI:58759"/>
        <dbReference type="EC" id="3.1.1.31"/>
    </reaction>
</comment>
<feature type="domain" description="Glucosamine/galactosamine-6-phosphate isomerase" evidence="8">
    <location>
        <begin position="18"/>
        <end position="225"/>
    </location>
</feature>
<dbReference type="GO" id="GO:0017057">
    <property type="term" value="F:6-phosphogluconolactonase activity"/>
    <property type="evidence" value="ECO:0007669"/>
    <property type="project" value="UniProtKB-UniRule"/>
</dbReference>
<dbReference type="AlphaFoldDB" id="A0AA40Y3P2"/>
<keyword evidence="7 9" id="KW-0378">Hydrolase</keyword>
<evidence type="ECO:0000256" key="2">
    <source>
        <dbReference type="ARBA" id="ARBA00002681"/>
    </source>
</evidence>
<dbReference type="InterPro" id="IPR005900">
    <property type="entry name" value="6-phosphogluconolactonase_DevB"/>
</dbReference>
<evidence type="ECO:0000256" key="6">
    <source>
        <dbReference type="ARBA" id="ARBA00020337"/>
    </source>
</evidence>
<evidence type="ECO:0000256" key="1">
    <source>
        <dbReference type="ARBA" id="ARBA00000832"/>
    </source>
</evidence>